<reference evidence="2" key="1">
    <citation type="submission" date="2023-09" db="EMBL/GenBank/DDBJ databases">
        <title>Paucibacter sp. APW11 Genome sequencing and assembly.</title>
        <authorList>
            <person name="Kim I."/>
        </authorList>
    </citation>
    <scope>NUCLEOTIDE SEQUENCE</scope>
    <source>
        <strain evidence="2">APW11</strain>
    </source>
</reference>
<dbReference type="EMBL" id="JAVXZY010000001">
    <property type="protein sequence ID" value="MDT8998302.1"/>
    <property type="molecule type" value="Genomic_DNA"/>
</dbReference>
<dbReference type="SUPFAM" id="SSF53254">
    <property type="entry name" value="Phosphoglycerate mutase-like"/>
    <property type="match status" value="1"/>
</dbReference>
<keyword evidence="1" id="KW-0732">Signal</keyword>
<dbReference type="Pfam" id="PF00300">
    <property type="entry name" value="His_Phos_1"/>
    <property type="match status" value="1"/>
</dbReference>
<sequence>MRAVSAQLRTCMAAAALLCCLPVVRADAYGMPPPAASRFDEVPGSAQTLEQLRRGGFVLYLRHGATDNSKPDRATGVDLNDCSTQRPLSAEGHKMAVRVGEAMRKARIPIGDILISPLCRVRDTVADAFPGQAYVLDQQLMYTANFTDVQKAPIIARTRQLLSTAVAAGNNRLLIAHAPNLMDLMGYFPKEATLVVFRPLGEKGGFEYVASIPPALWGELLRPGRP</sequence>
<protein>
    <submittedName>
        <fullName evidence="2">Histidine phosphatase family protein</fullName>
    </submittedName>
</protein>
<evidence type="ECO:0000256" key="1">
    <source>
        <dbReference type="SAM" id="SignalP"/>
    </source>
</evidence>
<evidence type="ECO:0000313" key="3">
    <source>
        <dbReference type="Proteomes" id="UP001246372"/>
    </source>
</evidence>
<dbReference type="Gene3D" id="3.40.50.1240">
    <property type="entry name" value="Phosphoglycerate mutase-like"/>
    <property type="match status" value="1"/>
</dbReference>
<accession>A0ABU3P7L2</accession>
<dbReference type="Proteomes" id="UP001246372">
    <property type="component" value="Unassembled WGS sequence"/>
</dbReference>
<dbReference type="InterPro" id="IPR029033">
    <property type="entry name" value="His_PPase_superfam"/>
</dbReference>
<name>A0ABU3P7L2_9BURK</name>
<organism evidence="2 3">
    <name type="scientific">Roseateles aquae</name>
    <dbReference type="NCBI Taxonomy" id="3077235"/>
    <lineage>
        <taxon>Bacteria</taxon>
        <taxon>Pseudomonadati</taxon>
        <taxon>Pseudomonadota</taxon>
        <taxon>Betaproteobacteria</taxon>
        <taxon>Burkholderiales</taxon>
        <taxon>Sphaerotilaceae</taxon>
        <taxon>Roseateles</taxon>
    </lineage>
</organism>
<feature type="signal peptide" evidence="1">
    <location>
        <begin position="1"/>
        <end position="28"/>
    </location>
</feature>
<evidence type="ECO:0000313" key="2">
    <source>
        <dbReference type="EMBL" id="MDT8998302.1"/>
    </source>
</evidence>
<keyword evidence="3" id="KW-1185">Reference proteome</keyword>
<proteinExistence type="predicted"/>
<feature type="chain" id="PRO_5045882730" evidence="1">
    <location>
        <begin position="29"/>
        <end position="226"/>
    </location>
</feature>
<dbReference type="CDD" id="cd07040">
    <property type="entry name" value="HP"/>
    <property type="match status" value="1"/>
</dbReference>
<dbReference type="RefSeq" id="WP_315648613.1">
    <property type="nucleotide sequence ID" value="NZ_JAVXZY010000001.1"/>
</dbReference>
<gene>
    <name evidence="2" type="ORF">RQP53_03315</name>
</gene>
<comment type="caution">
    <text evidence="2">The sequence shown here is derived from an EMBL/GenBank/DDBJ whole genome shotgun (WGS) entry which is preliminary data.</text>
</comment>
<dbReference type="InterPro" id="IPR013078">
    <property type="entry name" value="His_Pase_superF_clade-1"/>
</dbReference>